<keyword evidence="4" id="KW-0614">Plasmid</keyword>
<keyword evidence="2" id="KW-1134">Transmembrane beta strand</keyword>
<dbReference type="EMBL" id="HE577329">
    <property type="protein sequence ID" value="CCD01755.1"/>
    <property type="molecule type" value="Genomic_DNA"/>
</dbReference>
<dbReference type="Gene3D" id="2.20.200.10">
    <property type="entry name" value="Outer membrane efflux proteins (OEP)"/>
    <property type="match status" value="1"/>
</dbReference>
<dbReference type="RefSeq" id="WP_014242098.1">
    <property type="nucleotide sequence ID" value="NC_016618.1"/>
</dbReference>
<proteinExistence type="inferred from homology"/>
<dbReference type="InterPro" id="IPR003423">
    <property type="entry name" value="OMP_efflux"/>
</dbReference>
<keyword evidence="2 4" id="KW-0449">Lipoprotein</keyword>
<feature type="chain" id="PRO_5040541189" evidence="2">
    <location>
        <begin position="27"/>
        <end position="498"/>
    </location>
</feature>
<dbReference type="Pfam" id="PF02321">
    <property type="entry name" value="OEP"/>
    <property type="match status" value="2"/>
</dbReference>
<accession>A0A9P1NQ92</accession>
<evidence type="ECO:0000256" key="3">
    <source>
        <dbReference type="SAM" id="MobiDB-lite"/>
    </source>
</evidence>
<dbReference type="SUPFAM" id="SSF56954">
    <property type="entry name" value="Outer membrane efflux proteins (OEP)"/>
    <property type="match status" value="1"/>
</dbReference>
<evidence type="ECO:0000313" key="4">
    <source>
        <dbReference type="EMBL" id="CCD01755.1"/>
    </source>
</evidence>
<dbReference type="GO" id="GO:0015562">
    <property type="term" value="F:efflux transmembrane transporter activity"/>
    <property type="evidence" value="ECO:0007669"/>
    <property type="project" value="InterPro"/>
</dbReference>
<keyword evidence="2" id="KW-0732">Signal</keyword>
<dbReference type="PANTHER" id="PTHR30203:SF33">
    <property type="entry name" value="BLR4455 PROTEIN"/>
    <property type="match status" value="1"/>
</dbReference>
<organism evidence="4 5">
    <name type="scientific">Azospirillum baldaniorum</name>
    <dbReference type="NCBI Taxonomy" id="1064539"/>
    <lineage>
        <taxon>Bacteria</taxon>
        <taxon>Pseudomonadati</taxon>
        <taxon>Pseudomonadota</taxon>
        <taxon>Alphaproteobacteria</taxon>
        <taxon>Rhodospirillales</taxon>
        <taxon>Azospirillaceae</taxon>
        <taxon>Azospirillum</taxon>
    </lineage>
</organism>
<protein>
    <submittedName>
        <fullName evidence="4">RND efflux system, outer membrane lipoprotein,NodT family</fullName>
    </submittedName>
</protein>
<reference evidence="4 5" key="1">
    <citation type="journal article" date="2011" name="PLoS Genet.">
        <title>Azospirillum genomes reveal transition of bacteria from aquatic to terrestrial environments.</title>
        <authorList>
            <person name="Wisniewski-Dye F."/>
            <person name="Borziak K."/>
            <person name="Khalsa-Moyers G."/>
            <person name="Alexandre G."/>
            <person name="Sukharnikov L.O."/>
            <person name="Wuichet K."/>
            <person name="Hurst G.B."/>
            <person name="McDonald W.H."/>
            <person name="Robertson J.S."/>
            <person name="Barbe V."/>
            <person name="Calteau A."/>
            <person name="Rouy Z."/>
            <person name="Mangenot S."/>
            <person name="Prigent-Combaret C."/>
            <person name="Normand P."/>
            <person name="Boyer M."/>
            <person name="Siguier P."/>
            <person name="Dessaux Y."/>
            <person name="Elmerich C."/>
            <person name="Condemine G."/>
            <person name="Krishnen G."/>
            <person name="Kennedy I."/>
            <person name="Paterson A.H."/>
            <person name="Gonzalez V."/>
            <person name="Mavingui P."/>
            <person name="Zhulin I.B."/>
        </authorList>
    </citation>
    <scope>NUCLEOTIDE SEQUENCE [LARGE SCALE GENOMIC DNA]</scope>
    <source>
        <strain evidence="4 5">Sp245</strain>
    </source>
</reference>
<keyword evidence="2" id="KW-0812">Transmembrane</keyword>
<dbReference type="AlphaFoldDB" id="A0A9P1NQ92"/>
<feature type="compositionally biased region" description="Low complexity" evidence="3">
    <location>
        <begin position="138"/>
        <end position="157"/>
    </location>
</feature>
<dbReference type="Gene3D" id="1.20.1600.10">
    <property type="entry name" value="Outer membrane efflux proteins (OEP)"/>
    <property type="match status" value="1"/>
</dbReference>
<sequence>MTTIIGRRARLLGTALSALTLLSACAVGPDYERPSAAVPPTYKEAGITPVVFAAPPAPRDDGWRPAAPGQAEASPWWTVFNDPVLDGLMRRVEVDNQSLKAAEAAYRQAKALSDQARSGFFPVLSISGGADRAGRVGSGNRSTSGASSGTAASRGGTPVTTYDAGLGASWAPDLWGRIRRSVESNDANLQASAADLAAARLSAQAQLATAYVQFRVADERKALLERAIAAYRQSLEIARNRHAVGTATLADVFTAETQVRSTESQLVALGVQRAQFEHAIAVLVGQAPAAFALAPAPLAAAVPAIPPGVPSALLERRPDIAAAERQMAQANAQIGIAESAWYPDVVLSGSLTNSATILPQLLQAPTAIWAVGAQVAQTLFDGGTRTAEVELRRAVFEQSVAQYRQTVLTAFQEVEDQLAAQRILAQQAAVQDDAVRLAREAERLTLNQYRAGTLPYSSVLTAQTAALSDEESALAVRQSRLLAAVSLLQALGGTPPDF</sequence>
<geneLocation type="plasmid" evidence="4 5">
    <name>AZOBR_p2</name>
</geneLocation>
<evidence type="ECO:0000313" key="5">
    <source>
        <dbReference type="Proteomes" id="UP000007319"/>
    </source>
</evidence>
<comment type="similarity">
    <text evidence="1 2">Belongs to the outer membrane factor (OMF) (TC 1.B.17) family.</text>
</comment>
<dbReference type="Proteomes" id="UP000007319">
    <property type="component" value="Plasmid AZOBR_p2"/>
</dbReference>
<dbReference type="PROSITE" id="PS51257">
    <property type="entry name" value="PROKAR_LIPOPROTEIN"/>
    <property type="match status" value="1"/>
</dbReference>
<dbReference type="GO" id="GO:0005886">
    <property type="term" value="C:plasma membrane"/>
    <property type="evidence" value="ECO:0007669"/>
    <property type="project" value="UniProtKB-SubCell"/>
</dbReference>
<name>A0A9P1NQ92_9PROT</name>
<keyword evidence="2" id="KW-0472">Membrane</keyword>
<feature type="region of interest" description="Disordered" evidence="3">
    <location>
        <begin position="132"/>
        <end position="158"/>
    </location>
</feature>
<evidence type="ECO:0000256" key="2">
    <source>
        <dbReference type="RuleBase" id="RU362097"/>
    </source>
</evidence>
<dbReference type="PANTHER" id="PTHR30203">
    <property type="entry name" value="OUTER MEMBRANE CATION EFFLUX PROTEIN"/>
    <property type="match status" value="1"/>
</dbReference>
<feature type="signal peptide" evidence="2">
    <location>
        <begin position="1"/>
        <end position="26"/>
    </location>
</feature>
<gene>
    <name evidence="4" type="ORF">AZOBR_p230096</name>
</gene>
<dbReference type="NCBIfam" id="TIGR01845">
    <property type="entry name" value="outer_NodT"/>
    <property type="match status" value="1"/>
</dbReference>
<evidence type="ECO:0000256" key="1">
    <source>
        <dbReference type="ARBA" id="ARBA00007613"/>
    </source>
</evidence>
<dbReference type="KEGG" id="abs:AZOBR_p230096"/>
<keyword evidence="5" id="KW-1185">Reference proteome</keyword>
<dbReference type="InterPro" id="IPR010131">
    <property type="entry name" value="MdtP/NodT-like"/>
</dbReference>
<keyword evidence="2" id="KW-0564">Palmitate</keyword>
<comment type="subcellular location">
    <subcellularLocation>
        <location evidence="2">Cell membrane</location>
        <topology evidence="2">Lipid-anchor</topology>
    </subcellularLocation>
</comment>